<dbReference type="AlphaFoldDB" id="A0AAD5NA83"/>
<protein>
    <submittedName>
        <fullName evidence="2">Uncharacterized protein</fullName>
    </submittedName>
</protein>
<evidence type="ECO:0000313" key="2">
    <source>
        <dbReference type="EMBL" id="KAJ1361529.1"/>
    </source>
</evidence>
<feature type="compositionally biased region" description="Basic and acidic residues" evidence="1">
    <location>
        <begin position="13"/>
        <end position="22"/>
    </location>
</feature>
<dbReference type="Proteomes" id="UP001196413">
    <property type="component" value="Unassembled WGS sequence"/>
</dbReference>
<keyword evidence="3" id="KW-1185">Reference proteome</keyword>
<reference evidence="2" key="1">
    <citation type="submission" date="2021-06" db="EMBL/GenBank/DDBJ databases">
        <title>Parelaphostrongylus tenuis whole genome reference sequence.</title>
        <authorList>
            <person name="Garwood T.J."/>
            <person name="Larsen P.A."/>
            <person name="Fountain-Jones N.M."/>
            <person name="Garbe J.R."/>
            <person name="Macchietto M.G."/>
            <person name="Kania S.A."/>
            <person name="Gerhold R.W."/>
            <person name="Richards J.E."/>
            <person name="Wolf T.M."/>
        </authorList>
    </citation>
    <scope>NUCLEOTIDE SEQUENCE</scope>
    <source>
        <strain evidence="2">MNPRO001-30</strain>
        <tissue evidence="2">Meninges</tissue>
    </source>
</reference>
<comment type="caution">
    <text evidence="2">The sequence shown here is derived from an EMBL/GenBank/DDBJ whole genome shotgun (WGS) entry which is preliminary data.</text>
</comment>
<organism evidence="2 3">
    <name type="scientific">Parelaphostrongylus tenuis</name>
    <name type="common">Meningeal worm</name>
    <dbReference type="NCBI Taxonomy" id="148309"/>
    <lineage>
        <taxon>Eukaryota</taxon>
        <taxon>Metazoa</taxon>
        <taxon>Ecdysozoa</taxon>
        <taxon>Nematoda</taxon>
        <taxon>Chromadorea</taxon>
        <taxon>Rhabditida</taxon>
        <taxon>Rhabditina</taxon>
        <taxon>Rhabditomorpha</taxon>
        <taxon>Strongyloidea</taxon>
        <taxon>Metastrongylidae</taxon>
        <taxon>Parelaphostrongylus</taxon>
    </lineage>
</organism>
<evidence type="ECO:0000313" key="3">
    <source>
        <dbReference type="Proteomes" id="UP001196413"/>
    </source>
</evidence>
<name>A0AAD5NA83_PARTN</name>
<gene>
    <name evidence="2" type="ORF">KIN20_020802</name>
</gene>
<proteinExistence type="predicted"/>
<feature type="region of interest" description="Disordered" evidence="1">
    <location>
        <begin position="1"/>
        <end position="22"/>
    </location>
</feature>
<dbReference type="EMBL" id="JAHQIW010004221">
    <property type="protein sequence ID" value="KAJ1361529.1"/>
    <property type="molecule type" value="Genomic_DNA"/>
</dbReference>
<sequence length="106" mass="12072">MHALGRTGAHNTTSDEKKAIGLDDNIDRSSRDALCSMHNIVEANMWLSDLCIDLLSLQSTKKKTNRNSEASAVVEKFLRHYKCRRIYMDITLPLGLQGEWPRILNE</sequence>
<evidence type="ECO:0000256" key="1">
    <source>
        <dbReference type="SAM" id="MobiDB-lite"/>
    </source>
</evidence>
<accession>A0AAD5NA83</accession>